<organism evidence="1 2">
    <name type="scientific">Rhodococcus sacchari</name>
    <dbReference type="NCBI Taxonomy" id="2962047"/>
    <lineage>
        <taxon>Bacteria</taxon>
        <taxon>Bacillati</taxon>
        <taxon>Actinomycetota</taxon>
        <taxon>Actinomycetes</taxon>
        <taxon>Mycobacteriales</taxon>
        <taxon>Nocardiaceae</taxon>
        <taxon>Rhodococcus</taxon>
    </lineage>
</organism>
<accession>A0ACD4DIF3</accession>
<keyword evidence="2" id="KW-1185">Reference proteome</keyword>
<proteinExistence type="predicted"/>
<evidence type="ECO:0000313" key="2">
    <source>
        <dbReference type="Proteomes" id="UP001156484"/>
    </source>
</evidence>
<sequence>MKLRIESGGTVPKDLPEDLTGHAITIDLSRVSGTESGAASADLIRELIDRGAAKLVISEGRGKRPRTEHGNGAHAHAA</sequence>
<dbReference type="EMBL" id="CP107551">
    <property type="protein sequence ID" value="UYP19817.1"/>
    <property type="molecule type" value="Genomic_DNA"/>
</dbReference>
<dbReference type="Proteomes" id="UP001156484">
    <property type="component" value="Chromosome"/>
</dbReference>
<gene>
    <name evidence="1" type="ORF">OED52_04465</name>
</gene>
<protein>
    <submittedName>
        <fullName evidence="1">DUF1186 family protein</fullName>
    </submittedName>
</protein>
<name>A0ACD4DIF3_9NOCA</name>
<evidence type="ECO:0000313" key="1">
    <source>
        <dbReference type="EMBL" id="UYP19817.1"/>
    </source>
</evidence>
<reference evidence="1" key="1">
    <citation type="submission" date="2022-10" db="EMBL/GenBank/DDBJ databases">
        <title>Rhodococcus ferula Z13 complete genome.</title>
        <authorList>
            <person name="Long X."/>
            <person name="Zang M."/>
        </authorList>
    </citation>
    <scope>NUCLEOTIDE SEQUENCE</scope>
    <source>
        <strain evidence="1">Z13</strain>
    </source>
</reference>